<evidence type="ECO:0000256" key="4">
    <source>
        <dbReference type="ARBA" id="ARBA00022553"/>
    </source>
</evidence>
<dbReference type="InterPro" id="IPR025110">
    <property type="entry name" value="AMP-bd_C"/>
</dbReference>
<dbReference type="InterPro" id="IPR009081">
    <property type="entry name" value="PP-bd_ACP"/>
</dbReference>
<evidence type="ECO:0000259" key="6">
    <source>
        <dbReference type="PROSITE" id="PS50075"/>
    </source>
</evidence>
<protein>
    <submittedName>
        <fullName evidence="7">Amino acid adenylation domain-containing protein</fullName>
    </submittedName>
</protein>
<keyword evidence="4" id="KW-0597">Phosphoprotein</keyword>
<dbReference type="SUPFAM" id="SSF56801">
    <property type="entry name" value="Acetyl-CoA synthetase-like"/>
    <property type="match status" value="1"/>
</dbReference>
<dbReference type="CDD" id="cd05930">
    <property type="entry name" value="A_NRPS"/>
    <property type="match status" value="1"/>
</dbReference>
<dbReference type="Pfam" id="PF00501">
    <property type="entry name" value="AMP-binding"/>
    <property type="match status" value="1"/>
</dbReference>
<reference evidence="8" key="1">
    <citation type="journal article" date="2019" name="Int. J. Syst. Evol. Microbiol.">
        <title>The Global Catalogue of Microorganisms (GCM) 10K type strain sequencing project: providing services to taxonomists for standard genome sequencing and annotation.</title>
        <authorList>
            <consortium name="The Broad Institute Genomics Platform"/>
            <consortium name="The Broad Institute Genome Sequencing Center for Infectious Disease"/>
            <person name="Wu L."/>
            <person name="Ma J."/>
        </authorList>
    </citation>
    <scope>NUCLEOTIDE SEQUENCE [LARGE SCALE GENOMIC DNA]</scope>
    <source>
        <strain evidence="8">CGMCC 1.13574</strain>
    </source>
</reference>
<evidence type="ECO:0000256" key="1">
    <source>
        <dbReference type="ARBA" id="ARBA00001957"/>
    </source>
</evidence>
<proteinExistence type="inferred from homology"/>
<dbReference type="InterPro" id="IPR010071">
    <property type="entry name" value="AA_adenyl_dom"/>
</dbReference>
<dbReference type="Proteomes" id="UP001597343">
    <property type="component" value="Unassembled WGS sequence"/>
</dbReference>
<dbReference type="InterPro" id="IPR000873">
    <property type="entry name" value="AMP-dep_synth/lig_dom"/>
</dbReference>
<organism evidence="7 8">
    <name type="scientific">Tumebacillus lipolyticus</name>
    <dbReference type="NCBI Taxonomy" id="1280370"/>
    <lineage>
        <taxon>Bacteria</taxon>
        <taxon>Bacillati</taxon>
        <taxon>Bacillota</taxon>
        <taxon>Bacilli</taxon>
        <taxon>Bacillales</taxon>
        <taxon>Alicyclobacillaceae</taxon>
        <taxon>Tumebacillus</taxon>
    </lineage>
</organism>
<dbReference type="Gene3D" id="2.30.38.10">
    <property type="entry name" value="Luciferase, Domain 3"/>
    <property type="match status" value="1"/>
</dbReference>
<dbReference type="CDD" id="cd19531">
    <property type="entry name" value="LCL_NRPS-like"/>
    <property type="match status" value="1"/>
</dbReference>
<dbReference type="Gene3D" id="3.40.50.1820">
    <property type="entry name" value="alpha/beta hydrolase"/>
    <property type="match status" value="1"/>
</dbReference>
<evidence type="ECO:0000256" key="2">
    <source>
        <dbReference type="ARBA" id="ARBA00006432"/>
    </source>
</evidence>
<dbReference type="EMBL" id="JBHUIO010000005">
    <property type="protein sequence ID" value="MFD2170046.1"/>
    <property type="molecule type" value="Genomic_DNA"/>
</dbReference>
<keyword evidence="5" id="KW-0045">Antibiotic biosynthesis</keyword>
<dbReference type="InterPro" id="IPR020845">
    <property type="entry name" value="AMP-binding_CS"/>
</dbReference>
<dbReference type="PROSITE" id="PS50075">
    <property type="entry name" value="CARRIER"/>
    <property type="match status" value="1"/>
</dbReference>
<evidence type="ECO:0000313" key="8">
    <source>
        <dbReference type="Proteomes" id="UP001597343"/>
    </source>
</evidence>
<dbReference type="Pfam" id="PF00550">
    <property type="entry name" value="PP-binding"/>
    <property type="match status" value="1"/>
</dbReference>
<dbReference type="InterPro" id="IPR006162">
    <property type="entry name" value="Ppantetheine_attach_site"/>
</dbReference>
<dbReference type="Pfam" id="PF13193">
    <property type="entry name" value="AMP-binding_C"/>
    <property type="match status" value="1"/>
</dbReference>
<evidence type="ECO:0000313" key="7">
    <source>
        <dbReference type="EMBL" id="MFD2170046.1"/>
    </source>
</evidence>
<gene>
    <name evidence="7" type="ORF">ACFSOY_08555</name>
</gene>
<sequence length="1122" mass="126117">MSDLANRLKRLSKDKRSNLLNQLRQSVESEPKQKVILQKREYGSFVQTSSQQEQLWFIDQMATDGKARNNVALLFRFRNRLDKNVMRLVIQELVSRHESLRTVFANENGTAMQLIRSEVEWEFPEHDLSMLDDAVREERYKQIAVEESARPFSFEIGPLFRTSLLKLREDDYVLLWVAHHILWDPGSTAVFIRELMDLYGAFAAGSPSPLPELTLQYADYALWQRDYLQGETLKKLKTFWKNKLSGMEVTELPADFPRPAQMTFDGKRIYHQVEAEVLQAIKELDKKKGTTLYMTLMAAFKVLLKHYTGSEDIVVGTPSENRSTRELEAMIGFFVNMLVMRTDLSGDPNFLEVLERVRETALGVFTHQDLPFEKVVETVNMPRDPSRHPLFQIEFTVQAMGGEVASSLSGFNMEHQLVHDGGSRFDISMIVHESREGLTLICEYNTSLYSQQSIERFLTSYAQVLKTVAQCPELPISQVSALSEQDFRLLTETWSGEREAEIPATTLHELIERQAVDRAEQQAVIFEGCTLSYGELNRRANRLAHLLLEKNVCAEDRVGVFLERSQDMIVAILAVLKAGGAYVPIDPSYPKDRVRFILDDSQAVCLITESGLISSLEPVELATIRLDQTAVLAEQPETDPVSDVLPEHLAYVIYTSGSTGTPKGVMVEHRSAVNFTLQTIEEFEITDADRILQFASLSFDVSVFEVFTALTAGIPLVVASALDRRSPENLTVLMQGTNVTVAELPPALLPLLDEAALPHLRLVSVGGEMIPGDLVGVWATEVRRFINGYGPSEATVAVILNDCKGEWKSTPPIGRPMANHRAYVVDAHLQPVPIGTPGELCLSGAGLARGYLNHPDLTEQSFVANPFSTDPQYTRLYKTGDLARWMPDGKLEILGRVDRQIKIRGFRVELGEIETVLSEHPDVKQAVIEPHDDQERGRRLIAYVVLNSGAVLDIKSLREFVGSQLPTYMVPSVVLEIDHVPLTNNGKVDRKRLPVPDESQIVISDDYMEPTNETEQQIADQIFAQMLGVDRVGLKDNFFDLGGNSLQAIQVVSRVRTMFQVELSLVDFIQSATVANLANLVLNSKENQEAERFRLLDSLDELESMSEEEAVAYLQQIEEANA</sequence>
<dbReference type="InterPro" id="IPR029058">
    <property type="entry name" value="AB_hydrolase_fold"/>
</dbReference>
<evidence type="ECO:0000256" key="5">
    <source>
        <dbReference type="ARBA" id="ARBA00023194"/>
    </source>
</evidence>
<comment type="caution">
    <text evidence="7">The sequence shown here is derived from an EMBL/GenBank/DDBJ whole genome shotgun (WGS) entry which is preliminary data.</text>
</comment>
<dbReference type="Gene3D" id="3.30.559.10">
    <property type="entry name" value="Chloramphenicol acetyltransferase-like domain"/>
    <property type="match status" value="1"/>
</dbReference>
<dbReference type="Gene3D" id="3.30.559.30">
    <property type="entry name" value="Nonribosomal peptide synthetase, condensation domain"/>
    <property type="match status" value="1"/>
</dbReference>
<comment type="similarity">
    <text evidence="2">Belongs to the ATP-dependent AMP-binding enzyme family.</text>
</comment>
<feature type="domain" description="Carrier" evidence="6">
    <location>
        <begin position="1010"/>
        <end position="1085"/>
    </location>
</feature>
<keyword evidence="3" id="KW-0596">Phosphopantetheine</keyword>
<dbReference type="PROSITE" id="PS00012">
    <property type="entry name" value="PHOSPHOPANTETHEINE"/>
    <property type="match status" value="1"/>
</dbReference>
<dbReference type="InterPro" id="IPR045851">
    <property type="entry name" value="AMP-bd_C_sf"/>
</dbReference>
<keyword evidence="8" id="KW-1185">Reference proteome</keyword>
<accession>A0ABW4ZWQ4</accession>
<dbReference type="InterPro" id="IPR001242">
    <property type="entry name" value="Condensation_dom"/>
</dbReference>
<dbReference type="SUPFAM" id="SSF47336">
    <property type="entry name" value="ACP-like"/>
    <property type="match status" value="1"/>
</dbReference>
<dbReference type="Pfam" id="PF00668">
    <property type="entry name" value="Condensation"/>
    <property type="match status" value="1"/>
</dbReference>
<dbReference type="SUPFAM" id="SSF52777">
    <property type="entry name" value="CoA-dependent acyltransferases"/>
    <property type="match status" value="2"/>
</dbReference>
<evidence type="ECO:0000256" key="3">
    <source>
        <dbReference type="ARBA" id="ARBA00022450"/>
    </source>
</evidence>
<comment type="cofactor">
    <cofactor evidence="1">
        <name>pantetheine 4'-phosphate</name>
        <dbReference type="ChEBI" id="CHEBI:47942"/>
    </cofactor>
</comment>
<dbReference type="RefSeq" id="WP_386045671.1">
    <property type="nucleotide sequence ID" value="NZ_JBHUIO010000005.1"/>
</dbReference>
<name>A0ABW4ZWQ4_9BACL</name>
<dbReference type="InterPro" id="IPR036736">
    <property type="entry name" value="ACP-like_sf"/>
</dbReference>
<dbReference type="Gene3D" id="3.40.50.980">
    <property type="match status" value="2"/>
</dbReference>
<dbReference type="PANTHER" id="PTHR45527">
    <property type="entry name" value="NONRIBOSOMAL PEPTIDE SYNTHETASE"/>
    <property type="match status" value="1"/>
</dbReference>
<dbReference type="PROSITE" id="PS00455">
    <property type="entry name" value="AMP_BINDING"/>
    <property type="match status" value="1"/>
</dbReference>
<dbReference type="PANTHER" id="PTHR45527:SF1">
    <property type="entry name" value="FATTY ACID SYNTHASE"/>
    <property type="match status" value="1"/>
</dbReference>
<dbReference type="Gene3D" id="3.30.300.30">
    <property type="match status" value="1"/>
</dbReference>
<dbReference type="NCBIfam" id="TIGR01733">
    <property type="entry name" value="AA-adenyl-dom"/>
    <property type="match status" value="1"/>
</dbReference>
<dbReference type="InterPro" id="IPR023213">
    <property type="entry name" value="CAT-like_dom_sf"/>
</dbReference>